<dbReference type="RefSeq" id="WP_146918643.1">
    <property type="nucleotide sequence ID" value="NZ_CP042430.1"/>
</dbReference>
<sequence length="123" mass="13071">MRVLTRSAGPAFVVAGLLHFLKPRLYEAIMPDGLPAHRALVYASGVAEIAGGAGLMAADPRVRRWAGRWLVATLAGVFPANVHMARHAERYPDIPGGRTTLLARLPLQGAFAAWVLAAGHRSG</sequence>
<organism evidence="1 2">
    <name type="scientific">Baekduia soli</name>
    <dbReference type="NCBI Taxonomy" id="496014"/>
    <lineage>
        <taxon>Bacteria</taxon>
        <taxon>Bacillati</taxon>
        <taxon>Actinomycetota</taxon>
        <taxon>Thermoleophilia</taxon>
        <taxon>Solirubrobacterales</taxon>
        <taxon>Baekduiaceae</taxon>
        <taxon>Baekduia</taxon>
    </lineage>
</organism>
<dbReference type="KEGG" id="bsol:FSW04_09550"/>
<accession>A0A5B8U3Y6</accession>
<dbReference type="AlphaFoldDB" id="A0A5B8U3Y6"/>
<dbReference type="Proteomes" id="UP000321805">
    <property type="component" value="Chromosome"/>
</dbReference>
<evidence type="ECO:0000313" key="1">
    <source>
        <dbReference type="EMBL" id="QEC47789.1"/>
    </source>
</evidence>
<keyword evidence="2" id="KW-1185">Reference proteome</keyword>
<protein>
    <recommendedName>
        <fullName evidence="3">DoxX family membrane protein</fullName>
    </recommendedName>
</protein>
<proteinExistence type="predicted"/>
<dbReference type="PANTHER" id="PTHR36974:SF1">
    <property type="entry name" value="DOXX FAMILY MEMBRANE PROTEIN"/>
    <property type="match status" value="1"/>
</dbReference>
<evidence type="ECO:0008006" key="3">
    <source>
        <dbReference type="Google" id="ProtNLM"/>
    </source>
</evidence>
<reference evidence="1 2" key="1">
    <citation type="journal article" date="2018" name="J. Microbiol.">
        <title>Baekduia soli gen. nov., sp. nov., a novel bacterium isolated from the soil of Baekdu Mountain and proposal of a novel family name, Baekduiaceae fam. nov.</title>
        <authorList>
            <person name="An D.S."/>
            <person name="Siddiqi M.Z."/>
            <person name="Kim K.H."/>
            <person name="Yu H.S."/>
            <person name="Im W.T."/>
        </authorList>
    </citation>
    <scope>NUCLEOTIDE SEQUENCE [LARGE SCALE GENOMIC DNA]</scope>
    <source>
        <strain evidence="1 2">BR7-21</strain>
    </source>
</reference>
<dbReference type="EMBL" id="CP042430">
    <property type="protein sequence ID" value="QEC47789.1"/>
    <property type="molecule type" value="Genomic_DNA"/>
</dbReference>
<name>A0A5B8U3Y6_9ACTN</name>
<dbReference type="PANTHER" id="PTHR36974">
    <property type="entry name" value="MEMBRANE PROTEIN-RELATED"/>
    <property type="match status" value="1"/>
</dbReference>
<gene>
    <name evidence="1" type="ORF">FSW04_09550</name>
</gene>
<dbReference type="OrthoDB" id="3267646at2"/>
<evidence type="ECO:0000313" key="2">
    <source>
        <dbReference type="Proteomes" id="UP000321805"/>
    </source>
</evidence>